<evidence type="ECO:0000313" key="6">
    <source>
        <dbReference type="EMBL" id="PMD50591.1"/>
    </source>
</evidence>
<evidence type="ECO:0000256" key="1">
    <source>
        <dbReference type="ARBA" id="ARBA00001933"/>
    </source>
</evidence>
<dbReference type="CDD" id="cd06502">
    <property type="entry name" value="TA_like"/>
    <property type="match status" value="1"/>
</dbReference>
<dbReference type="InParanoid" id="A0A2J6SIK5"/>
<dbReference type="FunCoup" id="A0A2J6SIK5">
    <property type="interactions" value="988"/>
</dbReference>
<reference evidence="6 7" key="1">
    <citation type="submission" date="2016-04" db="EMBL/GenBank/DDBJ databases">
        <title>A degradative enzymes factory behind the ericoid mycorrhizal symbiosis.</title>
        <authorList>
            <consortium name="DOE Joint Genome Institute"/>
            <person name="Martino E."/>
            <person name="Morin E."/>
            <person name="Grelet G."/>
            <person name="Kuo A."/>
            <person name="Kohler A."/>
            <person name="Daghino S."/>
            <person name="Barry K."/>
            <person name="Choi C."/>
            <person name="Cichocki N."/>
            <person name="Clum A."/>
            <person name="Copeland A."/>
            <person name="Hainaut M."/>
            <person name="Haridas S."/>
            <person name="Labutti K."/>
            <person name="Lindquist E."/>
            <person name="Lipzen A."/>
            <person name="Khouja H.-R."/>
            <person name="Murat C."/>
            <person name="Ohm R."/>
            <person name="Olson A."/>
            <person name="Spatafora J."/>
            <person name="Veneault-Fourrey C."/>
            <person name="Henrissat B."/>
            <person name="Grigoriev I."/>
            <person name="Martin F."/>
            <person name="Perotto S."/>
        </authorList>
    </citation>
    <scope>NUCLEOTIDE SEQUENCE [LARGE SCALE GENOMIC DNA]</scope>
    <source>
        <strain evidence="6 7">E</strain>
    </source>
</reference>
<evidence type="ECO:0000259" key="5">
    <source>
        <dbReference type="Pfam" id="PF01212"/>
    </source>
</evidence>
<dbReference type="InterPro" id="IPR001597">
    <property type="entry name" value="ArAA_b-elim_lyase/Thr_aldolase"/>
</dbReference>
<dbReference type="Gene3D" id="3.40.640.10">
    <property type="entry name" value="Type I PLP-dependent aspartate aminotransferase-like (Major domain)"/>
    <property type="match status" value="1"/>
</dbReference>
<sequence length="438" mass="47939">MASCPHPLRRNILPYFRQCRAQPLSRKVLQSPLLCFHSTQAATAPLTRKQVDSDQDKLDDVFSLLRLTSISWNRPGPAEFDFRSDVVTTPTLSMLRAILKTTLRDDVYQEDLTTSSLEQYIANLTGHEAGIFVLSGTMANQLALRTHLTQPPHAVLCDTRSHIIHWEAGGLASLCGAMIQGVMPGNGEFLTLEDIQRKAVLSNDVHKCPTTVMSLENTISGLVHPLPELQRISDWAWRNGLKVHMDGARLWEAVATGAGSLRDFAQCADSVSLDLSKGLGAPMGAIVVGNSGFVARARRIRKGMGGGMRQAGVLSSAARAAVDDTFGPGVWGTNLGGKLRDAHDTARKATEMWVKRGGLLRRRTETNLVWVDLTSAGISDEDFAEIGRNFGVKLDGGRIVFHYQISNEAVRKLGLVFDTVLSTRRFSSREGRLGRGEQ</sequence>
<dbReference type="FunFam" id="3.40.640.10:FF:000030">
    <property type="entry name" value="Low-specificity L-threonine aldolase"/>
    <property type="match status" value="1"/>
</dbReference>
<dbReference type="InterPro" id="IPR015424">
    <property type="entry name" value="PyrdxlP-dep_Trfase"/>
</dbReference>
<dbReference type="GeneID" id="36594241"/>
<dbReference type="GO" id="GO:0008732">
    <property type="term" value="F:L-allo-threonine aldolase activity"/>
    <property type="evidence" value="ECO:0007669"/>
    <property type="project" value="TreeGrafter"/>
</dbReference>
<dbReference type="GO" id="GO:0006545">
    <property type="term" value="P:glycine biosynthetic process"/>
    <property type="evidence" value="ECO:0007669"/>
    <property type="project" value="TreeGrafter"/>
</dbReference>
<gene>
    <name evidence="6" type="ORF">K444DRAFT_657502</name>
</gene>
<evidence type="ECO:0000256" key="3">
    <source>
        <dbReference type="ARBA" id="ARBA00022898"/>
    </source>
</evidence>
<dbReference type="RefSeq" id="XP_024727495.1">
    <property type="nucleotide sequence ID" value="XM_024886164.1"/>
</dbReference>
<dbReference type="OrthoDB" id="10261951at2759"/>
<dbReference type="GO" id="GO:0006567">
    <property type="term" value="P:L-threonine catabolic process"/>
    <property type="evidence" value="ECO:0007669"/>
    <property type="project" value="TreeGrafter"/>
</dbReference>
<dbReference type="InterPro" id="IPR023603">
    <property type="entry name" value="Low_specificity_L-TA-like"/>
</dbReference>
<proteinExistence type="inferred from homology"/>
<feature type="domain" description="Aromatic amino acid beta-eliminating lyase/threonine aldolase" evidence="5">
    <location>
        <begin position="81"/>
        <end position="373"/>
    </location>
</feature>
<dbReference type="InterPro" id="IPR015422">
    <property type="entry name" value="PyrdxlP-dep_Trfase_small"/>
</dbReference>
<comment type="cofactor">
    <cofactor evidence="1">
        <name>pyridoxal 5'-phosphate</name>
        <dbReference type="ChEBI" id="CHEBI:597326"/>
    </cofactor>
</comment>
<dbReference type="SUPFAM" id="SSF53383">
    <property type="entry name" value="PLP-dependent transferases"/>
    <property type="match status" value="1"/>
</dbReference>
<dbReference type="STRING" id="1095630.A0A2J6SIK5"/>
<keyword evidence="7" id="KW-1185">Reference proteome</keyword>
<accession>A0A2J6SIK5</accession>
<evidence type="ECO:0000256" key="4">
    <source>
        <dbReference type="ARBA" id="ARBA00023239"/>
    </source>
</evidence>
<evidence type="ECO:0000313" key="7">
    <source>
        <dbReference type="Proteomes" id="UP000235371"/>
    </source>
</evidence>
<name>A0A2J6SIK5_9HELO</name>
<dbReference type="Pfam" id="PF01212">
    <property type="entry name" value="Beta_elim_lyase"/>
    <property type="match status" value="1"/>
</dbReference>
<dbReference type="PANTHER" id="PTHR48097:SF9">
    <property type="entry name" value="L-THREONINE ALDOLASE"/>
    <property type="match status" value="1"/>
</dbReference>
<keyword evidence="3" id="KW-0663">Pyridoxal phosphate</keyword>
<dbReference type="Proteomes" id="UP000235371">
    <property type="component" value="Unassembled WGS sequence"/>
</dbReference>
<protein>
    <submittedName>
        <fullName evidence="6">Threonine aldolase</fullName>
    </submittedName>
</protein>
<evidence type="ECO:0000256" key="2">
    <source>
        <dbReference type="ARBA" id="ARBA00006966"/>
    </source>
</evidence>
<dbReference type="Gene3D" id="3.90.1150.10">
    <property type="entry name" value="Aspartate Aminotransferase, domain 1"/>
    <property type="match status" value="1"/>
</dbReference>
<dbReference type="NCBIfam" id="NF041359">
    <property type="entry name" value="GntG_guanitoxin"/>
    <property type="match status" value="1"/>
</dbReference>
<dbReference type="InterPro" id="IPR015421">
    <property type="entry name" value="PyrdxlP-dep_Trfase_major"/>
</dbReference>
<comment type="similarity">
    <text evidence="2">Belongs to the threonine aldolase family.</text>
</comment>
<keyword evidence="4" id="KW-0456">Lyase</keyword>
<dbReference type="AlphaFoldDB" id="A0A2J6SIK5"/>
<dbReference type="EMBL" id="KZ613913">
    <property type="protein sequence ID" value="PMD50591.1"/>
    <property type="molecule type" value="Genomic_DNA"/>
</dbReference>
<organism evidence="6 7">
    <name type="scientific">Hyaloscypha bicolor E</name>
    <dbReference type="NCBI Taxonomy" id="1095630"/>
    <lineage>
        <taxon>Eukaryota</taxon>
        <taxon>Fungi</taxon>
        <taxon>Dikarya</taxon>
        <taxon>Ascomycota</taxon>
        <taxon>Pezizomycotina</taxon>
        <taxon>Leotiomycetes</taxon>
        <taxon>Helotiales</taxon>
        <taxon>Hyaloscyphaceae</taxon>
        <taxon>Hyaloscypha</taxon>
        <taxon>Hyaloscypha bicolor</taxon>
    </lineage>
</organism>
<dbReference type="PANTHER" id="PTHR48097">
    <property type="entry name" value="L-THREONINE ALDOLASE-RELATED"/>
    <property type="match status" value="1"/>
</dbReference>
<dbReference type="GO" id="GO:0005829">
    <property type="term" value="C:cytosol"/>
    <property type="evidence" value="ECO:0007669"/>
    <property type="project" value="TreeGrafter"/>
</dbReference>